<gene>
    <name evidence="2" type="ORF">D5F01_LYC03040</name>
</gene>
<name>A0A6G0J468_LARCR</name>
<reference evidence="2 3" key="1">
    <citation type="submission" date="2019-07" db="EMBL/GenBank/DDBJ databases">
        <title>Chromosome genome assembly for large yellow croaker.</title>
        <authorList>
            <person name="Xiao S."/>
        </authorList>
    </citation>
    <scope>NUCLEOTIDE SEQUENCE [LARGE SCALE GENOMIC DNA]</scope>
    <source>
        <strain evidence="2">JMULYC20181020</strain>
        <tissue evidence="2">Muscle</tissue>
    </source>
</reference>
<dbReference type="Proteomes" id="UP000424527">
    <property type="component" value="Unassembled WGS sequence"/>
</dbReference>
<sequence>MSHQSSPAEVKVICYYTVKLEELDSPSPLSDTSSITIHSRDADATTPETPAKQTSGLTVSTPHVTTPETPAKQTSVDQTLHESNTKASLSPVTPPNPAPGIVKNESSMIPTKSTFAMNTGSGKLNRQRPHNDDSDIYHVYATIPEEPSPSALNMVYSTVQAH</sequence>
<accession>A0A6G0J468</accession>
<keyword evidence="3" id="KW-1185">Reference proteome</keyword>
<organism evidence="2 3">
    <name type="scientific">Larimichthys crocea</name>
    <name type="common">Large yellow croaker</name>
    <name type="synonym">Pseudosciaena crocea</name>
    <dbReference type="NCBI Taxonomy" id="215358"/>
    <lineage>
        <taxon>Eukaryota</taxon>
        <taxon>Metazoa</taxon>
        <taxon>Chordata</taxon>
        <taxon>Craniata</taxon>
        <taxon>Vertebrata</taxon>
        <taxon>Euteleostomi</taxon>
        <taxon>Actinopterygii</taxon>
        <taxon>Neopterygii</taxon>
        <taxon>Teleostei</taxon>
        <taxon>Neoteleostei</taxon>
        <taxon>Acanthomorphata</taxon>
        <taxon>Eupercaria</taxon>
        <taxon>Sciaenidae</taxon>
        <taxon>Larimichthys</taxon>
    </lineage>
</organism>
<evidence type="ECO:0000313" key="2">
    <source>
        <dbReference type="EMBL" id="KAE8298538.1"/>
    </source>
</evidence>
<protein>
    <submittedName>
        <fullName evidence="2">Uncharacterized protein</fullName>
    </submittedName>
</protein>
<evidence type="ECO:0000313" key="3">
    <source>
        <dbReference type="Proteomes" id="UP000424527"/>
    </source>
</evidence>
<feature type="compositionally biased region" description="Polar residues" evidence="1">
    <location>
        <begin position="46"/>
        <end position="78"/>
    </location>
</feature>
<dbReference type="EMBL" id="REGW02000003">
    <property type="protein sequence ID" value="KAE8298538.1"/>
    <property type="molecule type" value="Genomic_DNA"/>
</dbReference>
<feature type="compositionally biased region" description="Low complexity" evidence="1">
    <location>
        <begin position="25"/>
        <end position="37"/>
    </location>
</feature>
<proteinExistence type="predicted"/>
<comment type="caution">
    <text evidence="2">The sequence shown here is derived from an EMBL/GenBank/DDBJ whole genome shotgun (WGS) entry which is preliminary data.</text>
</comment>
<evidence type="ECO:0000256" key="1">
    <source>
        <dbReference type="SAM" id="MobiDB-lite"/>
    </source>
</evidence>
<feature type="region of interest" description="Disordered" evidence="1">
    <location>
        <begin position="23"/>
        <end position="107"/>
    </location>
</feature>
<dbReference type="AlphaFoldDB" id="A0A6G0J468"/>